<reference evidence="3" key="1">
    <citation type="journal article" date="2019" name="Int. J. Syst. Evol. Microbiol.">
        <title>The Global Catalogue of Microorganisms (GCM) 10K type strain sequencing project: providing services to taxonomists for standard genome sequencing and annotation.</title>
        <authorList>
            <consortium name="The Broad Institute Genomics Platform"/>
            <consortium name="The Broad Institute Genome Sequencing Center for Infectious Disease"/>
            <person name="Wu L."/>
            <person name="Ma J."/>
        </authorList>
    </citation>
    <scope>NUCLEOTIDE SEQUENCE [LARGE SCALE GENOMIC DNA]</scope>
    <source>
        <strain evidence="3">KCTC 22228</strain>
    </source>
</reference>
<keyword evidence="3" id="KW-1185">Reference proteome</keyword>
<dbReference type="RefSeq" id="WP_189470976.1">
    <property type="nucleotide sequence ID" value="NZ_BMXS01000019.1"/>
</dbReference>
<protein>
    <submittedName>
        <fullName evidence="2">Uncharacterized protein</fullName>
    </submittedName>
</protein>
<evidence type="ECO:0000256" key="1">
    <source>
        <dbReference type="SAM" id="MobiDB-lite"/>
    </source>
</evidence>
<gene>
    <name evidence="2" type="ORF">GCM10007160_32100</name>
</gene>
<feature type="compositionally biased region" description="Basic and acidic residues" evidence="1">
    <location>
        <begin position="30"/>
        <end position="40"/>
    </location>
</feature>
<name>A0ABQ2Z492_9GAMM</name>
<feature type="region of interest" description="Disordered" evidence="1">
    <location>
        <begin position="1"/>
        <end position="46"/>
    </location>
</feature>
<dbReference type="EMBL" id="BMXS01000019">
    <property type="protein sequence ID" value="GGY01790.1"/>
    <property type="molecule type" value="Genomic_DNA"/>
</dbReference>
<evidence type="ECO:0000313" key="2">
    <source>
        <dbReference type="EMBL" id="GGY01790.1"/>
    </source>
</evidence>
<dbReference type="Proteomes" id="UP000653056">
    <property type="component" value="Unassembled WGS sequence"/>
</dbReference>
<comment type="caution">
    <text evidence="2">The sequence shown here is derived from an EMBL/GenBank/DDBJ whole genome shotgun (WGS) entry which is preliminary data.</text>
</comment>
<proteinExistence type="predicted"/>
<organism evidence="2 3">
    <name type="scientific">Litchfieldella qijiaojingensis</name>
    <dbReference type="NCBI Taxonomy" id="980347"/>
    <lineage>
        <taxon>Bacteria</taxon>
        <taxon>Pseudomonadati</taxon>
        <taxon>Pseudomonadota</taxon>
        <taxon>Gammaproteobacteria</taxon>
        <taxon>Oceanospirillales</taxon>
        <taxon>Halomonadaceae</taxon>
        <taxon>Litchfieldella</taxon>
    </lineage>
</organism>
<accession>A0ABQ2Z492</accession>
<evidence type="ECO:0000313" key="3">
    <source>
        <dbReference type="Proteomes" id="UP000653056"/>
    </source>
</evidence>
<sequence length="46" mass="4908">MHKSVQDTSDAAIMRAGDDLPIIEATEQSTSDHEETHGKAEATLVA</sequence>